<organism evidence="2">
    <name type="scientific">uncultured Helicobacter sp</name>
    <dbReference type="NCBI Taxonomy" id="175537"/>
    <lineage>
        <taxon>Bacteria</taxon>
        <taxon>Pseudomonadati</taxon>
        <taxon>Campylobacterota</taxon>
        <taxon>Epsilonproteobacteria</taxon>
        <taxon>Campylobacterales</taxon>
        <taxon>Helicobacteraceae</taxon>
        <taxon>Helicobacter</taxon>
        <taxon>environmental samples</taxon>
    </lineage>
</organism>
<gene>
    <name evidence="2" type="ORF">Helico6505_1140</name>
</gene>
<evidence type="ECO:0000256" key="1">
    <source>
        <dbReference type="SAM" id="Phobius"/>
    </source>
</evidence>
<dbReference type="EMBL" id="MN577568">
    <property type="protein sequence ID" value="QGT50282.1"/>
    <property type="molecule type" value="Genomic_DNA"/>
</dbReference>
<protein>
    <submittedName>
        <fullName evidence="2">Membrane protein</fullName>
    </submittedName>
</protein>
<dbReference type="AlphaFoldDB" id="A0A650ELG8"/>
<accession>A0A650ELG8</accession>
<keyword evidence="1" id="KW-1133">Transmembrane helix</keyword>
<feature type="transmembrane region" description="Helical" evidence="1">
    <location>
        <begin position="172"/>
        <end position="190"/>
    </location>
</feature>
<keyword evidence="1" id="KW-0472">Membrane</keyword>
<proteinExistence type="predicted"/>
<evidence type="ECO:0000313" key="2">
    <source>
        <dbReference type="EMBL" id="QGT50282.1"/>
    </source>
</evidence>
<feature type="transmembrane region" description="Helical" evidence="1">
    <location>
        <begin position="12"/>
        <end position="35"/>
    </location>
</feature>
<feature type="transmembrane region" description="Helical" evidence="1">
    <location>
        <begin position="142"/>
        <end position="165"/>
    </location>
</feature>
<sequence>MKFDRKLWMQIHLYLSLFFLPAAFIYALTGALYLFDLREEAGAKVHEIKLDSMPEKGQEKEFIIQTLEANQLPVPKNTDVRMHRGNPAMGGLTYSVSLSLNKQGEPQLRAVDRSLYGILLLMHKAKGSKYEIGSFKLGLFDFIAIGFALSLMIFYFSGLVVTSFCKKNRASAFGVFVGGLFITSLAIYLSV</sequence>
<name>A0A650ELG8_9HELI</name>
<keyword evidence="1" id="KW-0812">Transmembrane</keyword>
<reference evidence="2" key="1">
    <citation type="journal article" date="2020" name="J. ISSAAS">
        <title>Lactobacilli and other gastrointestinal microbiota of Peromyscus leucopus, reservoir host for agents of Lyme disease and other zoonoses in North America.</title>
        <authorList>
            <person name="Milovic A."/>
            <person name="Bassam K."/>
            <person name="Shao H."/>
            <person name="Chatzistamou I."/>
            <person name="Tufts D.M."/>
            <person name="Diuk-Wasser M."/>
            <person name="Barbour A.G."/>
        </authorList>
    </citation>
    <scope>NUCLEOTIDE SEQUENCE</scope>
    <source>
        <strain evidence="2">LL4</strain>
    </source>
</reference>